<comment type="caution">
    <text evidence="2">The sequence shown here is derived from an EMBL/GenBank/DDBJ whole genome shotgun (WGS) entry which is preliminary data.</text>
</comment>
<dbReference type="Proteomes" id="UP001345219">
    <property type="component" value="Chromosome 16"/>
</dbReference>
<evidence type="ECO:0000256" key="1">
    <source>
        <dbReference type="SAM" id="MobiDB-lite"/>
    </source>
</evidence>
<organism evidence="2 3">
    <name type="scientific">Trapa incisa</name>
    <dbReference type="NCBI Taxonomy" id="236973"/>
    <lineage>
        <taxon>Eukaryota</taxon>
        <taxon>Viridiplantae</taxon>
        <taxon>Streptophyta</taxon>
        <taxon>Embryophyta</taxon>
        <taxon>Tracheophyta</taxon>
        <taxon>Spermatophyta</taxon>
        <taxon>Magnoliopsida</taxon>
        <taxon>eudicotyledons</taxon>
        <taxon>Gunneridae</taxon>
        <taxon>Pentapetalae</taxon>
        <taxon>rosids</taxon>
        <taxon>malvids</taxon>
        <taxon>Myrtales</taxon>
        <taxon>Lythraceae</taxon>
        <taxon>Trapa</taxon>
    </lineage>
</organism>
<accession>A0AAN7JTS2</accession>
<evidence type="ECO:0000313" key="3">
    <source>
        <dbReference type="Proteomes" id="UP001345219"/>
    </source>
</evidence>
<keyword evidence="3" id="KW-1185">Reference proteome</keyword>
<dbReference type="AlphaFoldDB" id="A0AAN7JTS2"/>
<protein>
    <recommendedName>
        <fullName evidence="4">Mediator of RNA polymerase II transcription subunit 30</fullName>
    </recommendedName>
</protein>
<feature type="region of interest" description="Disordered" evidence="1">
    <location>
        <begin position="52"/>
        <end position="91"/>
    </location>
</feature>
<proteinExistence type="predicted"/>
<sequence>MEEKSLSSITSPKSTQELALEGQRYLEETVEAAFHVLASMKDELCNPALWSSTSSNPTSSGHSSNGGVGINGDSSSDSTYHTDTLGPGSGGGTLEEARLRYKSCVSALRSVLSALPNSQKARLFDAGSAMSDASIHVPDEVELKRLEARASSLRKELRKKNAYVKLLMDQMRDLIADISTWQSPSV</sequence>
<feature type="compositionally biased region" description="Low complexity" evidence="1">
    <location>
        <begin position="73"/>
        <end position="84"/>
    </location>
</feature>
<gene>
    <name evidence="2" type="ORF">SAY87_021790</name>
</gene>
<dbReference type="InterPro" id="IPR034568">
    <property type="entry name" value="MED30"/>
</dbReference>
<dbReference type="PANTHER" id="PTHR36406">
    <property type="entry name" value="MEDIATOR OF RNA POLYMERASE II TRANSCRIPTION SUBUNIT 30"/>
    <property type="match status" value="1"/>
</dbReference>
<evidence type="ECO:0008006" key="4">
    <source>
        <dbReference type="Google" id="ProtNLM"/>
    </source>
</evidence>
<dbReference type="PANTHER" id="PTHR36406:SF2">
    <property type="entry name" value="MEDIATOR OF RNA POLYMERASE II TRANSCRIPTION SUBUNIT 30"/>
    <property type="match status" value="1"/>
</dbReference>
<name>A0AAN7JTS2_9MYRT</name>
<reference evidence="2 3" key="1">
    <citation type="journal article" date="2023" name="Hortic Res">
        <title>Pangenome of water caltrop reveals structural variations and asymmetric subgenome divergence after allopolyploidization.</title>
        <authorList>
            <person name="Zhang X."/>
            <person name="Chen Y."/>
            <person name="Wang L."/>
            <person name="Yuan Y."/>
            <person name="Fang M."/>
            <person name="Shi L."/>
            <person name="Lu R."/>
            <person name="Comes H.P."/>
            <person name="Ma Y."/>
            <person name="Chen Y."/>
            <person name="Huang G."/>
            <person name="Zhou Y."/>
            <person name="Zheng Z."/>
            <person name="Qiu Y."/>
        </authorList>
    </citation>
    <scope>NUCLEOTIDE SEQUENCE [LARGE SCALE GENOMIC DNA]</scope>
    <source>
        <tissue evidence="2">Roots</tissue>
    </source>
</reference>
<dbReference type="GO" id="GO:0016592">
    <property type="term" value="C:mediator complex"/>
    <property type="evidence" value="ECO:0007669"/>
    <property type="project" value="InterPro"/>
</dbReference>
<dbReference type="EMBL" id="JAXIOK010000016">
    <property type="protein sequence ID" value="KAK4752992.1"/>
    <property type="molecule type" value="Genomic_DNA"/>
</dbReference>
<feature type="compositionally biased region" description="Low complexity" evidence="1">
    <location>
        <begin position="52"/>
        <end position="63"/>
    </location>
</feature>
<evidence type="ECO:0000313" key="2">
    <source>
        <dbReference type="EMBL" id="KAK4752992.1"/>
    </source>
</evidence>